<comment type="caution">
    <text evidence="1">The sequence shown here is derived from an EMBL/GenBank/DDBJ whole genome shotgun (WGS) entry which is preliminary data.</text>
</comment>
<dbReference type="SUPFAM" id="SSF53254">
    <property type="entry name" value="Phosphoglycerate mutase-like"/>
    <property type="match status" value="1"/>
</dbReference>
<dbReference type="SMART" id="SM00855">
    <property type="entry name" value="PGAM"/>
    <property type="match status" value="1"/>
</dbReference>
<dbReference type="CDD" id="cd07067">
    <property type="entry name" value="HP_PGM_like"/>
    <property type="match status" value="1"/>
</dbReference>
<sequence>MTDFVLVRHGETVWHAENRYAGRTDVPLTEHGRKQAAELGAWAAGQRLDGGPERRQRLDAVLSSPLSRARLTAEPAAAALGLTPRVDERLYEVDFGRGEGLTRAEMRERFPAELDAFLTDPVAHHLPGGEDPAAAADRAIGCLTDIAQEVPEGRVLVVAHSTLVRLVLCQLLGIPLARYRQVFPRLENGALTELRLRHGRASLLRLNAPATAARP</sequence>
<dbReference type="Proteomes" id="UP001500282">
    <property type="component" value="Unassembled WGS sequence"/>
</dbReference>
<organism evidence="1 2">
    <name type="scientific">Streptomyces javensis</name>
    <dbReference type="NCBI Taxonomy" id="114698"/>
    <lineage>
        <taxon>Bacteria</taxon>
        <taxon>Bacillati</taxon>
        <taxon>Actinomycetota</taxon>
        <taxon>Actinomycetes</taxon>
        <taxon>Kitasatosporales</taxon>
        <taxon>Streptomycetaceae</taxon>
        <taxon>Streptomyces</taxon>
        <taxon>Streptomyces violaceusniger group</taxon>
    </lineage>
</organism>
<dbReference type="EMBL" id="BAAAIH010000061">
    <property type="protein sequence ID" value="GAA1296088.1"/>
    <property type="molecule type" value="Genomic_DNA"/>
</dbReference>
<dbReference type="Gene3D" id="3.40.50.1240">
    <property type="entry name" value="Phosphoglycerate mutase-like"/>
    <property type="match status" value="1"/>
</dbReference>
<dbReference type="InterPro" id="IPR050275">
    <property type="entry name" value="PGM_Phosphatase"/>
</dbReference>
<keyword evidence="2" id="KW-1185">Reference proteome</keyword>
<gene>
    <name evidence="1" type="ORF">GCM10009579_73810</name>
</gene>
<evidence type="ECO:0000313" key="2">
    <source>
        <dbReference type="Proteomes" id="UP001500282"/>
    </source>
</evidence>
<proteinExistence type="predicted"/>
<dbReference type="Pfam" id="PF00300">
    <property type="entry name" value="His_Phos_1"/>
    <property type="match status" value="1"/>
</dbReference>
<accession>A0ABP4HY54</accession>
<dbReference type="InterPro" id="IPR029033">
    <property type="entry name" value="His_PPase_superfam"/>
</dbReference>
<protein>
    <submittedName>
        <fullName evidence="1">Histidine phosphatase family protein</fullName>
    </submittedName>
</protein>
<dbReference type="PANTHER" id="PTHR48100:SF1">
    <property type="entry name" value="HISTIDINE PHOSPHATASE FAMILY PROTEIN-RELATED"/>
    <property type="match status" value="1"/>
</dbReference>
<dbReference type="PANTHER" id="PTHR48100">
    <property type="entry name" value="BROAD-SPECIFICITY PHOSPHATASE YOR283W-RELATED"/>
    <property type="match status" value="1"/>
</dbReference>
<name>A0ABP4HY54_9ACTN</name>
<evidence type="ECO:0000313" key="1">
    <source>
        <dbReference type="EMBL" id="GAA1296088.1"/>
    </source>
</evidence>
<dbReference type="InterPro" id="IPR013078">
    <property type="entry name" value="His_Pase_superF_clade-1"/>
</dbReference>
<reference evidence="2" key="1">
    <citation type="journal article" date="2019" name="Int. J. Syst. Evol. Microbiol.">
        <title>The Global Catalogue of Microorganisms (GCM) 10K type strain sequencing project: providing services to taxonomists for standard genome sequencing and annotation.</title>
        <authorList>
            <consortium name="The Broad Institute Genomics Platform"/>
            <consortium name="The Broad Institute Genome Sequencing Center for Infectious Disease"/>
            <person name="Wu L."/>
            <person name="Ma J."/>
        </authorList>
    </citation>
    <scope>NUCLEOTIDE SEQUENCE [LARGE SCALE GENOMIC DNA]</scope>
    <source>
        <strain evidence="2">JCM 11448</strain>
    </source>
</reference>